<dbReference type="AlphaFoldDB" id="A0A4S4B405"/>
<feature type="region of interest" description="Disordered" evidence="1">
    <location>
        <begin position="95"/>
        <end position="148"/>
    </location>
</feature>
<organism evidence="2 3">
    <name type="scientific">Pseudothauera nasutitermitis</name>
    <dbReference type="NCBI Taxonomy" id="2565930"/>
    <lineage>
        <taxon>Bacteria</taxon>
        <taxon>Pseudomonadati</taxon>
        <taxon>Pseudomonadota</taxon>
        <taxon>Betaproteobacteria</taxon>
        <taxon>Rhodocyclales</taxon>
        <taxon>Zoogloeaceae</taxon>
        <taxon>Pseudothauera</taxon>
    </lineage>
</organism>
<reference evidence="2 3" key="1">
    <citation type="submission" date="2019-04" db="EMBL/GenBank/DDBJ databases">
        <title>Azoarcus nasutitermitis sp. nov. isolated from termite nest.</title>
        <authorList>
            <person name="Lin S.-Y."/>
            <person name="Hameed A."/>
            <person name="Hsu Y.-H."/>
            <person name="Young C.-C."/>
        </authorList>
    </citation>
    <scope>NUCLEOTIDE SEQUENCE [LARGE SCALE GENOMIC DNA]</scope>
    <source>
        <strain evidence="2 3">CC-YHH838</strain>
    </source>
</reference>
<dbReference type="Pfam" id="PF06676">
    <property type="entry name" value="DUF1178"/>
    <property type="match status" value="1"/>
</dbReference>
<dbReference type="Proteomes" id="UP000308430">
    <property type="component" value="Unassembled WGS sequence"/>
</dbReference>
<name>A0A4S4B405_9RHOO</name>
<dbReference type="InterPro" id="IPR009562">
    <property type="entry name" value="DUF1178"/>
</dbReference>
<dbReference type="OrthoDB" id="5295943at2"/>
<sequence>MIVFNLECGGHHRFEGWFASTEAFENQQARGLVTCPVCGSGTIERLPSAPYVLTRSAAHQPEAVAESTSRPPIPNEPTPEAAAVMALLRRMARESEDVGERFPEEARRIHHGDAEARNIRGQAKRDELEELHDEGILVLPVPPDDELH</sequence>
<proteinExistence type="predicted"/>
<evidence type="ECO:0000313" key="2">
    <source>
        <dbReference type="EMBL" id="THF67427.1"/>
    </source>
</evidence>
<dbReference type="EMBL" id="SSOC01000001">
    <property type="protein sequence ID" value="THF67427.1"/>
    <property type="molecule type" value="Genomic_DNA"/>
</dbReference>
<feature type="compositionally biased region" description="Basic and acidic residues" evidence="1">
    <location>
        <begin position="95"/>
        <end position="127"/>
    </location>
</feature>
<evidence type="ECO:0000256" key="1">
    <source>
        <dbReference type="SAM" id="MobiDB-lite"/>
    </source>
</evidence>
<comment type="caution">
    <text evidence="2">The sequence shown here is derived from an EMBL/GenBank/DDBJ whole genome shotgun (WGS) entry which is preliminary data.</text>
</comment>
<gene>
    <name evidence="2" type="ORF">E6C76_03415</name>
</gene>
<feature type="region of interest" description="Disordered" evidence="1">
    <location>
        <begin position="57"/>
        <end position="78"/>
    </location>
</feature>
<accession>A0A4S4B405</accession>
<evidence type="ECO:0000313" key="3">
    <source>
        <dbReference type="Proteomes" id="UP000308430"/>
    </source>
</evidence>
<dbReference type="PIRSF" id="PIRSF032131">
    <property type="entry name" value="UCP032131"/>
    <property type="match status" value="1"/>
</dbReference>
<protein>
    <submittedName>
        <fullName evidence="2">DUF1178 family protein</fullName>
    </submittedName>
</protein>
<dbReference type="RefSeq" id="WP_136346836.1">
    <property type="nucleotide sequence ID" value="NZ_SSOC01000001.1"/>
</dbReference>
<keyword evidence="3" id="KW-1185">Reference proteome</keyword>